<keyword evidence="2" id="KW-1185">Reference proteome</keyword>
<keyword evidence="1" id="KW-0560">Oxidoreductase</keyword>
<sequence length="324" mass="35674">MTKLALGILDMSPRFDRASDEEALIQSAKLASSAEKWGYGRYWLSEHHGMDSLACTAPEVMLAHIGARTSKIRIGAGAVLLPHYSPLKVAECFNLLATLYPGRIDLGIGRAPGGDAHTTMALSGNFLAHVGEMPDKVHQLCELIDGSYRYDGESVRARPQPKQPPELWMLGTNVKSADMAASCGSYYAFGQFMSSSDGPEIVQTYRDSFKPSAQREKPYVIVAVNAICASTDSQALTLAEQFRDQFPESPLGRSELKGTDDRMALIVGDVTRMRQRLLEIQETYEADEIMIVCPGIGYEERLESFRLIAEAAGLNESKQEERTE</sequence>
<dbReference type="EC" id="1.-.-.-" evidence="1"/>
<evidence type="ECO:0000313" key="1">
    <source>
        <dbReference type="EMBL" id="MEJ8306603.1"/>
    </source>
</evidence>
<comment type="caution">
    <text evidence="1">The sequence shown here is derived from an EMBL/GenBank/DDBJ whole genome shotgun (WGS) entry which is preliminary data.</text>
</comment>
<dbReference type="Proteomes" id="UP001380953">
    <property type="component" value="Unassembled WGS sequence"/>
</dbReference>
<name>A0ACC6PIH4_9BACL</name>
<evidence type="ECO:0000313" key="2">
    <source>
        <dbReference type="Proteomes" id="UP001380953"/>
    </source>
</evidence>
<accession>A0ACC6PIH4</accession>
<organism evidence="1 2">
    <name type="scientific">Saccharibacillus sacchari</name>
    <dbReference type="NCBI Taxonomy" id="456493"/>
    <lineage>
        <taxon>Bacteria</taxon>
        <taxon>Bacillati</taxon>
        <taxon>Bacillota</taxon>
        <taxon>Bacilli</taxon>
        <taxon>Bacillales</taxon>
        <taxon>Paenibacillaceae</taxon>
        <taxon>Saccharibacillus</taxon>
    </lineage>
</organism>
<reference evidence="1" key="1">
    <citation type="submission" date="2024-03" db="EMBL/GenBank/DDBJ databases">
        <title>Whole genome sequecning of epiphytes from Marcgravia umbellata leaves.</title>
        <authorList>
            <person name="Kumar G."/>
            <person name="Savka M.A."/>
        </authorList>
    </citation>
    <scope>NUCLEOTIDE SEQUENCE</scope>
    <source>
        <strain evidence="1">RIT_BL5</strain>
    </source>
</reference>
<dbReference type="EMBL" id="JBBKAR010000056">
    <property type="protein sequence ID" value="MEJ8306603.1"/>
    <property type="molecule type" value="Genomic_DNA"/>
</dbReference>
<protein>
    <submittedName>
        <fullName evidence="1">MsnO8 family LLM class oxidoreductase</fullName>
        <ecNumber evidence="1">1.-.-.-</ecNumber>
    </submittedName>
</protein>
<proteinExistence type="predicted"/>
<gene>
    <name evidence="1" type="ORF">WKI47_22060</name>
</gene>